<accession>A0A4V2JTB9</accession>
<evidence type="ECO:0000256" key="3">
    <source>
        <dbReference type="ARBA" id="ARBA00022692"/>
    </source>
</evidence>
<dbReference type="InterPro" id="IPR007267">
    <property type="entry name" value="GtrA_DPMS_TM"/>
</dbReference>
<organism evidence="8 9">
    <name type="scientific">Propioniciclava tarda</name>
    <dbReference type="NCBI Taxonomy" id="433330"/>
    <lineage>
        <taxon>Bacteria</taxon>
        <taxon>Bacillati</taxon>
        <taxon>Actinomycetota</taxon>
        <taxon>Actinomycetes</taxon>
        <taxon>Propionibacteriales</taxon>
        <taxon>Propionibacteriaceae</taxon>
        <taxon>Propioniciclava</taxon>
    </lineage>
</organism>
<evidence type="ECO:0000313" key="9">
    <source>
        <dbReference type="Proteomes" id="UP000291933"/>
    </source>
</evidence>
<keyword evidence="4 6" id="KW-1133">Transmembrane helix</keyword>
<dbReference type="GO" id="GO:0005886">
    <property type="term" value="C:plasma membrane"/>
    <property type="evidence" value="ECO:0007669"/>
    <property type="project" value="TreeGrafter"/>
</dbReference>
<evidence type="ECO:0000256" key="1">
    <source>
        <dbReference type="ARBA" id="ARBA00004141"/>
    </source>
</evidence>
<feature type="transmembrane region" description="Helical" evidence="6">
    <location>
        <begin position="56"/>
        <end position="76"/>
    </location>
</feature>
<keyword evidence="3 6" id="KW-0812">Transmembrane</keyword>
<dbReference type="GO" id="GO:0000271">
    <property type="term" value="P:polysaccharide biosynthetic process"/>
    <property type="evidence" value="ECO:0007669"/>
    <property type="project" value="InterPro"/>
</dbReference>
<dbReference type="EMBL" id="SDMR01000005">
    <property type="protein sequence ID" value="TBT95321.1"/>
    <property type="molecule type" value="Genomic_DNA"/>
</dbReference>
<dbReference type="Pfam" id="PF04138">
    <property type="entry name" value="GtrA_DPMS_TM"/>
    <property type="match status" value="1"/>
</dbReference>
<dbReference type="AlphaFoldDB" id="A0A4V2JTB9"/>
<gene>
    <name evidence="8" type="ORF">ET996_05795</name>
</gene>
<comment type="subcellular location">
    <subcellularLocation>
        <location evidence="1">Membrane</location>
        <topology evidence="1">Multi-pass membrane protein</topology>
    </subcellularLocation>
</comment>
<feature type="transmembrane region" description="Helical" evidence="6">
    <location>
        <begin position="28"/>
        <end position="50"/>
    </location>
</feature>
<feature type="transmembrane region" description="Helical" evidence="6">
    <location>
        <begin position="88"/>
        <end position="108"/>
    </location>
</feature>
<evidence type="ECO:0000256" key="5">
    <source>
        <dbReference type="ARBA" id="ARBA00023136"/>
    </source>
</evidence>
<evidence type="ECO:0000313" key="8">
    <source>
        <dbReference type="EMBL" id="TBT95321.1"/>
    </source>
</evidence>
<dbReference type="InterPro" id="IPR051401">
    <property type="entry name" value="GtrA_CellWall_Glycosyl"/>
</dbReference>
<sequence>MAAVTTPDPQTAAAAGDRLSLRTQLTRFILTGVLSAAVDFGLLLVGQYAFGWDHNLAKALSFVFGTLTAYSINRVWTFRAAHSHGRLAAVAALYALTFALQVGTFALLFPPLLTAYGREVANAVGFVVAQGLATTVNFIVQRTVIFRHP</sequence>
<comment type="caution">
    <text evidence="8">The sequence shown here is derived from an EMBL/GenBank/DDBJ whole genome shotgun (WGS) entry which is preliminary data.</text>
</comment>
<keyword evidence="9" id="KW-1185">Reference proteome</keyword>
<feature type="transmembrane region" description="Helical" evidence="6">
    <location>
        <begin position="120"/>
        <end position="140"/>
    </location>
</feature>
<dbReference type="PANTHER" id="PTHR38459:SF6">
    <property type="entry name" value="ARABINOGALACTAN BIOSYNTHESIS RECRUITING PROTEIN RV3789"/>
    <property type="match status" value="1"/>
</dbReference>
<evidence type="ECO:0000259" key="7">
    <source>
        <dbReference type="Pfam" id="PF04138"/>
    </source>
</evidence>
<proteinExistence type="inferred from homology"/>
<dbReference type="Proteomes" id="UP000291933">
    <property type="component" value="Unassembled WGS sequence"/>
</dbReference>
<keyword evidence="5 6" id="KW-0472">Membrane</keyword>
<protein>
    <submittedName>
        <fullName evidence="8">GtrA family protein</fullName>
    </submittedName>
</protein>
<comment type="similarity">
    <text evidence="2">Belongs to the GtrA family.</text>
</comment>
<evidence type="ECO:0000256" key="4">
    <source>
        <dbReference type="ARBA" id="ARBA00022989"/>
    </source>
</evidence>
<evidence type="ECO:0000256" key="6">
    <source>
        <dbReference type="SAM" id="Phobius"/>
    </source>
</evidence>
<evidence type="ECO:0000256" key="2">
    <source>
        <dbReference type="ARBA" id="ARBA00009399"/>
    </source>
</evidence>
<name>A0A4V2JTB9_PROTD</name>
<feature type="domain" description="GtrA/DPMS transmembrane" evidence="7">
    <location>
        <begin position="27"/>
        <end position="146"/>
    </location>
</feature>
<reference evidence="8 9" key="1">
    <citation type="submission" date="2019-01" db="EMBL/GenBank/DDBJ databases">
        <title>Lactibacter flavus gen. nov., sp. nov., a novel bacterium of the family Propionibacteriaceae isolated from raw milk and dairy products.</title>
        <authorList>
            <person name="Huptas C."/>
            <person name="Wenning M."/>
            <person name="Breitenwieser F."/>
            <person name="Doll E."/>
            <person name="Von Neubeck M."/>
            <person name="Busse H.-J."/>
            <person name="Scherer S."/>
        </authorList>
    </citation>
    <scope>NUCLEOTIDE SEQUENCE [LARGE SCALE GENOMIC DNA]</scope>
    <source>
        <strain evidence="8 9">DSM 22130</strain>
    </source>
</reference>
<dbReference type="PANTHER" id="PTHR38459">
    <property type="entry name" value="PROPHAGE BACTOPRENOL-LINKED GLUCOSE TRANSLOCASE HOMOLOG"/>
    <property type="match status" value="1"/>
</dbReference>
<dbReference type="OrthoDB" id="3828151at2"/>